<feature type="region of interest" description="Disordered" evidence="2">
    <location>
        <begin position="316"/>
        <end position="349"/>
    </location>
</feature>
<comment type="caution">
    <text evidence="3">The sequence shown here is derived from an EMBL/GenBank/DDBJ whole genome shotgun (WGS) entry which is preliminary data.</text>
</comment>
<accession>A0A0M8P6I4</accession>
<feature type="coiled-coil region" evidence="1">
    <location>
        <begin position="79"/>
        <end position="106"/>
    </location>
</feature>
<evidence type="ECO:0000313" key="4">
    <source>
        <dbReference type="Proteomes" id="UP000037696"/>
    </source>
</evidence>
<evidence type="ECO:0000313" key="3">
    <source>
        <dbReference type="EMBL" id="KOS46396.1"/>
    </source>
</evidence>
<reference evidence="3 4" key="1">
    <citation type="submission" date="2015-08" db="EMBL/GenBank/DDBJ databases">
        <title>Genome sequencing of Penicillium nordicum.</title>
        <authorList>
            <person name="Nguyen H.D."/>
            <person name="Seifert K.A."/>
        </authorList>
    </citation>
    <scope>NUCLEOTIDE SEQUENCE [LARGE SCALE GENOMIC DNA]</scope>
    <source>
        <strain evidence="3 4">DAOMC 185683</strain>
    </source>
</reference>
<feature type="compositionally biased region" description="Low complexity" evidence="2">
    <location>
        <begin position="1"/>
        <end position="39"/>
    </location>
</feature>
<organism evidence="3 4">
    <name type="scientific">Penicillium nordicum</name>
    <dbReference type="NCBI Taxonomy" id="229535"/>
    <lineage>
        <taxon>Eukaryota</taxon>
        <taxon>Fungi</taxon>
        <taxon>Dikarya</taxon>
        <taxon>Ascomycota</taxon>
        <taxon>Pezizomycotina</taxon>
        <taxon>Eurotiomycetes</taxon>
        <taxon>Eurotiomycetidae</taxon>
        <taxon>Eurotiales</taxon>
        <taxon>Aspergillaceae</taxon>
        <taxon>Penicillium</taxon>
    </lineage>
</organism>
<feature type="compositionally biased region" description="Basic and acidic residues" evidence="2">
    <location>
        <begin position="329"/>
        <end position="349"/>
    </location>
</feature>
<evidence type="ECO:0000256" key="1">
    <source>
        <dbReference type="SAM" id="Coils"/>
    </source>
</evidence>
<proteinExistence type="predicted"/>
<gene>
    <name evidence="3" type="ORF">ACN38_g2632</name>
</gene>
<dbReference type="Proteomes" id="UP000037696">
    <property type="component" value="Unassembled WGS sequence"/>
</dbReference>
<protein>
    <submittedName>
        <fullName evidence="3">Uncharacterized protein</fullName>
    </submittedName>
</protein>
<dbReference type="EMBL" id="LHQQ01000029">
    <property type="protein sequence ID" value="KOS46396.1"/>
    <property type="molecule type" value="Genomic_DNA"/>
</dbReference>
<feature type="region of interest" description="Disordered" evidence="2">
    <location>
        <begin position="1"/>
        <end position="41"/>
    </location>
</feature>
<keyword evidence="1" id="KW-0175">Coiled coil</keyword>
<name>A0A0M8P6I4_9EURO</name>
<evidence type="ECO:0000256" key="2">
    <source>
        <dbReference type="SAM" id="MobiDB-lite"/>
    </source>
</evidence>
<dbReference type="AlphaFoldDB" id="A0A0M8P6I4"/>
<dbReference type="STRING" id="229535.A0A0M8P6I4"/>
<feature type="coiled-coil region" evidence="1">
    <location>
        <begin position="146"/>
        <end position="173"/>
    </location>
</feature>
<sequence>MSHPNTHPSSHPSSHQSSHPSSHPNTHPNTHPSSHPNTPLKLTFNSPRAWLFRLVQSVAVWVADVEATQATHPTHCTEATEATETEKRLRAQVTGLEQQLRGTEARVRYSEIARETEKKRHEEEVCRLDAELANVSRGIKGSLYAKDQVAVECRQWRRKFEDLEDQQQQEQQQQGLNLVREMKGRSRWAPAKKYGVGKRERGQQKKAFTAIAQVAIVNAAWESKLVKFESEARDYVARTDDQLRSLHGAATALSDQNACLQQQVNANHGITHELAQQQVKDAVASTMLFADHKHEEAVKELKQAHSEELMAVKAGHEKESMKATSTVKAEADTARTQQREAAERAAKEESRLKKELGAQEAQLGELQAANAKTVGELQAANAHMLGQLQAKEEELNEAIEEIRSQREARNELWERYTRLRFDFDDLEKERNDLVHSVQGLDEAVDDMARDGERLIQRVEILEGENRVLHENLTELVRTSVLTGIDLQQSRRRADNLQQQVATLETADLTAAVSGMGVGAE</sequence>
<dbReference type="OrthoDB" id="4357512at2759"/>
<keyword evidence="4" id="KW-1185">Reference proteome</keyword>